<evidence type="ECO:0000313" key="2">
    <source>
        <dbReference type="EMBL" id="AAV95502.1"/>
    </source>
</evidence>
<proteinExistence type="predicted"/>
<dbReference type="KEGG" id="sil:SPO2236"/>
<feature type="region of interest" description="Disordered" evidence="1">
    <location>
        <begin position="27"/>
        <end position="55"/>
    </location>
</feature>
<gene>
    <name evidence="2" type="ordered locus">SPO2236</name>
</gene>
<dbReference type="PaxDb" id="246200-SPO2236"/>
<name>Q5LR93_RUEPO</name>
<protein>
    <submittedName>
        <fullName evidence="2">Uncharacterized protein</fullName>
    </submittedName>
</protein>
<feature type="compositionally biased region" description="Basic residues" evidence="1">
    <location>
        <begin position="46"/>
        <end position="55"/>
    </location>
</feature>
<dbReference type="STRING" id="246200.SPO2236"/>
<dbReference type="HOGENOM" id="CLU_3029671_0_0_5"/>
<keyword evidence="3" id="KW-1185">Reference proteome</keyword>
<evidence type="ECO:0000313" key="3">
    <source>
        <dbReference type="Proteomes" id="UP000001023"/>
    </source>
</evidence>
<reference evidence="2 3" key="2">
    <citation type="journal article" date="2014" name="Stand. Genomic Sci.">
        <title>An updated genome annotation for the model marine bacterium Ruegeria pomeroyi DSS-3.</title>
        <authorList>
            <person name="Rivers A.R."/>
            <person name="Smith C.B."/>
            <person name="Moran M.A."/>
        </authorList>
    </citation>
    <scope>GENOME REANNOTATION</scope>
    <source>
        <strain evidence="3">ATCC 700808 / DSM 15171 / DSS-3</strain>
    </source>
</reference>
<sequence>MMFRMVFMTTGLRWLHSTDLGDMRKAILSEDDDGPDGGGIRPAGLRARRSAAHAG</sequence>
<reference evidence="2 3" key="1">
    <citation type="journal article" date="2004" name="Nature">
        <title>Genome sequence of Silicibacter pomeroyi reveals adaptations to the marine environment.</title>
        <authorList>
            <person name="Moran M.A."/>
            <person name="Buchan A."/>
            <person name="Gonzalez J.M."/>
            <person name="Heidelberg J.F."/>
            <person name="Whitman W.B."/>
            <person name="Kiene R.P."/>
            <person name="Henriksen J.R."/>
            <person name="King G.M."/>
            <person name="Belas R."/>
            <person name="Fuqua C."/>
            <person name="Brinkac L."/>
            <person name="Lewis M."/>
            <person name="Johri S."/>
            <person name="Weaver B."/>
            <person name="Pai G."/>
            <person name="Eisen J.A."/>
            <person name="Rahe E."/>
            <person name="Sheldon W.M."/>
            <person name="Ye W."/>
            <person name="Miller T.R."/>
            <person name="Carlton J."/>
            <person name="Rasko D.A."/>
            <person name="Paulsen I.T."/>
            <person name="Ren Q."/>
            <person name="Daugherty S.C."/>
            <person name="Deboy R.T."/>
            <person name="Dodson R.J."/>
            <person name="Durkin A.S."/>
            <person name="Madupu R."/>
            <person name="Nelson W.C."/>
            <person name="Sullivan S.A."/>
            <person name="Rosovitz M.J."/>
            <person name="Haft D.H."/>
            <person name="Selengut J."/>
            <person name="Ward N."/>
        </authorList>
    </citation>
    <scope>NUCLEOTIDE SEQUENCE [LARGE SCALE GENOMIC DNA]</scope>
    <source>
        <strain evidence="3">ATCC 700808 / DSM 15171 / DSS-3</strain>
    </source>
</reference>
<dbReference type="EMBL" id="CP000031">
    <property type="protein sequence ID" value="AAV95502.1"/>
    <property type="molecule type" value="Genomic_DNA"/>
</dbReference>
<organism evidence="2 3">
    <name type="scientific">Ruegeria pomeroyi (strain ATCC 700808 / DSM 15171 / DSS-3)</name>
    <name type="common">Silicibacter pomeroyi</name>
    <dbReference type="NCBI Taxonomy" id="246200"/>
    <lineage>
        <taxon>Bacteria</taxon>
        <taxon>Pseudomonadati</taxon>
        <taxon>Pseudomonadota</taxon>
        <taxon>Alphaproteobacteria</taxon>
        <taxon>Rhodobacterales</taxon>
        <taxon>Roseobacteraceae</taxon>
        <taxon>Ruegeria</taxon>
    </lineage>
</organism>
<evidence type="ECO:0000256" key="1">
    <source>
        <dbReference type="SAM" id="MobiDB-lite"/>
    </source>
</evidence>
<accession>Q5LR93</accession>
<dbReference type="AlphaFoldDB" id="Q5LR93"/>
<dbReference type="Proteomes" id="UP000001023">
    <property type="component" value="Chromosome"/>
</dbReference>